<keyword evidence="2" id="KW-1185">Reference proteome</keyword>
<dbReference type="EMBL" id="HE616744">
    <property type="protein sequence ID" value="CCE91335.1"/>
    <property type="molecule type" value="Genomic_DNA"/>
</dbReference>
<dbReference type="InterPro" id="IPR027417">
    <property type="entry name" value="P-loop_NTPase"/>
</dbReference>
<dbReference type="GeneID" id="11500670"/>
<dbReference type="Gene3D" id="3.40.50.300">
    <property type="entry name" value="P-loop containing nucleotide triphosphate hydrolases"/>
    <property type="match status" value="1"/>
</dbReference>
<dbReference type="GO" id="GO:0000730">
    <property type="term" value="P:DNA recombinase assembly"/>
    <property type="evidence" value="ECO:0007669"/>
    <property type="project" value="EnsemblFungi"/>
</dbReference>
<dbReference type="AlphaFoldDB" id="G8ZS43"/>
<dbReference type="KEGG" id="tdl:TDEL_0C04460"/>
<evidence type="ECO:0000313" key="1">
    <source>
        <dbReference type="EMBL" id="CCE91335.1"/>
    </source>
</evidence>
<organism evidence="1 2">
    <name type="scientific">Torulaspora delbrueckii</name>
    <name type="common">Yeast</name>
    <name type="synonym">Candida colliculosa</name>
    <dbReference type="NCBI Taxonomy" id="4950"/>
    <lineage>
        <taxon>Eukaryota</taxon>
        <taxon>Fungi</taxon>
        <taxon>Dikarya</taxon>
        <taxon>Ascomycota</taxon>
        <taxon>Saccharomycotina</taxon>
        <taxon>Saccharomycetes</taxon>
        <taxon>Saccharomycetales</taxon>
        <taxon>Saccharomycetaceae</taxon>
        <taxon>Torulaspora</taxon>
    </lineage>
</organism>
<dbReference type="RefSeq" id="XP_003680546.1">
    <property type="nucleotide sequence ID" value="XM_003680498.1"/>
</dbReference>
<dbReference type="InterPro" id="IPR031783">
    <property type="entry name" value="Csm2"/>
</dbReference>
<dbReference type="GO" id="GO:0043007">
    <property type="term" value="P:maintenance of rDNA"/>
    <property type="evidence" value="ECO:0007669"/>
    <property type="project" value="EnsemblFungi"/>
</dbReference>
<dbReference type="CDD" id="cd19478">
    <property type="entry name" value="Csm2"/>
    <property type="match status" value="1"/>
</dbReference>
<dbReference type="InParanoid" id="G8ZS43"/>
<dbReference type="STRING" id="1076872.G8ZS43"/>
<dbReference type="GO" id="GO:0097196">
    <property type="term" value="C:Shu complex"/>
    <property type="evidence" value="ECO:0007669"/>
    <property type="project" value="EnsemblFungi"/>
</dbReference>
<dbReference type="eggNOG" id="ENOG502S2QF">
    <property type="taxonomic scope" value="Eukaryota"/>
</dbReference>
<dbReference type="OrthoDB" id="4067310at2759"/>
<dbReference type="GO" id="GO:0045132">
    <property type="term" value="P:meiotic chromosome segregation"/>
    <property type="evidence" value="ECO:0007669"/>
    <property type="project" value="EnsemblFungi"/>
</dbReference>
<dbReference type="GO" id="GO:0003697">
    <property type="term" value="F:single-stranded DNA binding"/>
    <property type="evidence" value="ECO:0007669"/>
    <property type="project" value="EnsemblFungi"/>
</dbReference>
<protein>
    <submittedName>
        <fullName evidence="1">Uncharacterized protein</fullName>
    </submittedName>
</protein>
<dbReference type="HOGENOM" id="CLU_108124_0_0_1"/>
<evidence type="ECO:0000313" key="2">
    <source>
        <dbReference type="Proteomes" id="UP000005627"/>
    </source>
</evidence>
<name>G8ZS43_TORDE</name>
<dbReference type="GO" id="GO:0005634">
    <property type="term" value="C:nucleus"/>
    <property type="evidence" value="ECO:0007669"/>
    <property type="project" value="InterPro"/>
</dbReference>
<accession>G8ZS43</accession>
<dbReference type="Proteomes" id="UP000005627">
    <property type="component" value="Chromosome 3"/>
</dbReference>
<dbReference type="FunCoup" id="G8ZS43">
    <property type="interactions" value="35"/>
</dbReference>
<dbReference type="GO" id="GO:0003688">
    <property type="term" value="F:DNA replication origin binding"/>
    <property type="evidence" value="ECO:0007669"/>
    <property type="project" value="EnsemblFungi"/>
</dbReference>
<proteinExistence type="predicted"/>
<reference evidence="1 2" key="1">
    <citation type="journal article" date="2011" name="Proc. Natl. Acad. Sci. U.S.A.">
        <title>Evolutionary erosion of yeast sex chromosomes by mating-type switching accidents.</title>
        <authorList>
            <person name="Gordon J.L."/>
            <person name="Armisen D."/>
            <person name="Proux-Wera E."/>
            <person name="Oheigeartaigh S.S."/>
            <person name="Byrne K.P."/>
            <person name="Wolfe K.H."/>
        </authorList>
    </citation>
    <scope>NUCLEOTIDE SEQUENCE [LARGE SCALE GENOMIC DNA]</scope>
    <source>
        <strain evidence="2">ATCC 10662 / CBS 1146 / NBRC 0425 / NCYC 2629 / NRRL Y-866</strain>
    </source>
</reference>
<sequence length="211" mass="24395">MDNTDYSELKLLSIWQSPPQKNLAKFVRQIIGSLNNRTLYYIDATNSFPLQEFQKIIAVEQKEVYDRIRIITCLDLSELSKTLNQVVQVLNIDKIQQQQRRKEKDGENTNVEILLILNGLEIMFRNTQMECSPSESHLLLKDLLLKLRTIANNCEVGEPMLRTVLTFPKEELLKFNSSNSQSHGNKRLKSTITNANTLAEYVAKFYADEIK</sequence>
<dbReference type="Pfam" id="PF16834">
    <property type="entry name" value="CSM2"/>
    <property type="match status" value="1"/>
</dbReference>
<dbReference type="GO" id="GO:0035861">
    <property type="term" value="C:site of double-strand break"/>
    <property type="evidence" value="ECO:0007669"/>
    <property type="project" value="EnsemblFungi"/>
</dbReference>
<gene>
    <name evidence="1" type="primary">TDEL0C04460</name>
    <name evidence="1" type="ORF">TDEL_0C04460</name>
</gene>